<dbReference type="GO" id="GO:0005737">
    <property type="term" value="C:cytoplasm"/>
    <property type="evidence" value="ECO:0007669"/>
    <property type="project" value="TreeGrafter"/>
</dbReference>
<dbReference type="Gene3D" id="3.40.50.1460">
    <property type="match status" value="1"/>
</dbReference>
<evidence type="ECO:0000313" key="6">
    <source>
        <dbReference type="EMBL" id="KAK1706123.1"/>
    </source>
</evidence>
<keyword evidence="4" id="KW-0865">Zymogen</keyword>
<keyword evidence="7" id="KW-1185">Reference proteome</keyword>
<dbReference type="GO" id="GO:0006915">
    <property type="term" value="P:apoptotic process"/>
    <property type="evidence" value="ECO:0007669"/>
    <property type="project" value="UniProtKB-KW"/>
</dbReference>
<dbReference type="PANTHER" id="PTHR48104:SF30">
    <property type="entry name" value="METACASPASE-1"/>
    <property type="match status" value="1"/>
</dbReference>
<evidence type="ECO:0000259" key="5">
    <source>
        <dbReference type="Pfam" id="PF00656"/>
    </source>
</evidence>
<dbReference type="GeneID" id="85390574"/>
<dbReference type="InterPro" id="IPR011600">
    <property type="entry name" value="Pept_C14_caspase"/>
</dbReference>
<evidence type="ECO:0000256" key="1">
    <source>
        <dbReference type="ARBA" id="ARBA00009005"/>
    </source>
</evidence>
<dbReference type="GO" id="GO:0004197">
    <property type="term" value="F:cysteine-type endopeptidase activity"/>
    <property type="evidence" value="ECO:0007669"/>
    <property type="project" value="InterPro"/>
</dbReference>
<comment type="caution">
    <text evidence="6">The sequence shown here is derived from an EMBL/GenBank/DDBJ whole genome shotgun (WGS) entry which is preliminary data.</text>
</comment>
<keyword evidence="3" id="KW-0788">Thiol protease</keyword>
<dbReference type="AlphaFoldDB" id="A0AAD8UA21"/>
<gene>
    <name evidence="6" type="ORF">BDZ83DRAFT_593914</name>
</gene>
<dbReference type="Pfam" id="PF00656">
    <property type="entry name" value="Peptidase_C14"/>
    <property type="match status" value="1"/>
</dbReference>
<accession>A0AAD8UA21</accession>
<keyword evidence="3" id="KW-0645">Protease</keyword>
<dbReference type="InterPro" id="IPR050452">
    <property type="entry name" value="Metacaspase"/>
</dbReference>
<comment type="similarity">
    <text evidence="1">Belongs to the peptidase C14B family.</text>
</comment>
<dbReference type="Proteomes" id="UP001244207">
    <property type="component" value="Unassembled WGS sequence"/>
</dbReference>
<dbReference type="EMBL" id="JAHMHS010000230">
    <property type="protein sequence ID" value="KAK1706123.1"/>
    <property type="molecule type" value="Genomic_DNA"/>
</dbReference>
<proteinExistence type="inferred from homology"/>
<dbReference type="SUPFAM" id="SSF52129">
    <property type="entry name" value="Caspase-like"/>
    <property type="match status" value="1"/>
</dbReference>
<evidence type="ECO:0000313" key="7">
    <source>
        <dbReference type="Proteomes" id="UP001244207"/>
    </source>
</evidence>
<dbReference type="RefSeq" id="XP_060357771.1">
    <property type="nucleotide sequence ID" value="XM_060506675.1"/>
</dbReference>
<protein>
    <submittedName>
        <fullName evidence="6">Caspase domain-containing protein</fullName>
    </submittedName>
</protein>
<feature type="domain" description="Peptidase C14 caspase" evidence="5">
    <location>
        <begin position="5"/>
        <end position="281"/>
    </location>
</feature>
<name>A0AAD8UA21_GLOAC</name>
<evidence type="ECO:0000256" key="3">
    <source>
        <dbReference type="ARBA" id="ARBA00022807"/>
    </source>
</evidence>
<dbReference type="GO" id="GO:0006508">
    <property type="term" value="P:proteolysis"/>
    <property type="evidence" value="ECO:0007669"/>
    <property type="project" value="InterPro"/>
</dbReference>
<evidence type="ECO:0000256" key="2">
    <source>
        <dbReference type="ARBA" id="ARBA00022703"/>
    </source>
</evidence>
<reference evidence="6" key="1">
    <citation type="submission" date="2021-12" db="EMBL/GenBank/DDBJ databases">
        <title>Comparative genomics, transcriptomics and evolutionary studies reveal genomic signatures of adaptation to plant cell wall in hemibiotrophic fungi.</title>
        <authorList>
            <consortium name="DOE Joint Genome Institute"/>
            <person name="Baroncelli R."/>
            <person name="Diaz J.F."/>
            <person name="Benocci T."/>
            <person name="Peng M."/>
            <person name="Battaglia E."/>
            <person name="Haridas S."/>
            <person name="Andreopoulos W."/>
            <person name="Labutti K."/>
            <person name="Pangilinan J."/>
            <person name="Floch G.L."/>
            <person name="Makela M.R."/>
            <person name="Henrissat B."/>
            <person name="Grigoriev I.V."/>
            <person name="Crouch J.A."/>
            <person name="De Vries R.P."/>
            <person name="Sukno S.A."/>
            <person name="Thon M.R."/>
        </authorList>
    </citation>
    <scope>NUCLEOTIDE SEQUENCE</scope>
    <source>
        <strain evidence="6">CBS 112980</strain>
    </source>
</reference>
<dbReference type="PANTHER" id="PTHR48104">
    <property type="entry name" value="METACASPASE-4"/>
    <property type="match status" value="1"/>
</dbReference>
<sequence>MPGTKRALLIASPFGGLRGPLNDVETMATVLQQQNFEITRCCGDGATRVGILTAWERIIKVSCHEDVVVIYYAGHGGIVEDNSASSGIDEDNSPSQHSWRYQFLVPVDFMPPDSDELNADYSFNGILDVEVEHLLRLTTNRTQNVITIFDCCHSGRMARDPSHAGAVPRNLPNVQYAAVSEQVNGLRETAKLSADDNLHSEGNLSAVRIAAAGATETAWEDGDGDQRAGAMTRELARALKDAWESDNGGNQVSWQKIMMRVREQVNIRFPQQNPFVEGPLRRMLFSVEESETNGFVLAPEGSLGTLKAGRVSGVREGNVYALMPLGSERITDKEKIGEATLIEVGALESLAELFLLPGKAHIPAQGVMAFLAKESLRKLPVAHPEGPKVLLNAIDESKYLRCQKAQKQTNVLAKFERDDHSLSLLDDKGRQLLSQKVSDDGPQTWANASKALVKQAEQLARANHLLNLTCKQHEKLDHDLAVTFGTMKGGKPDTIIPTDGKGVVMDGDKIYISLRNNGSRTVCVYAFDINVKGKISKVSSFELPATRSYHIGAGRTSEFPRGDGLKMSWPKDMDKSQSISESLVIILTDTVVDLSVLASDSGADGRGNAGYSSLEQLSFCLATGAKRDMACEDVSEPLHFDVLQIPFEMKATGTVPLSEGCFATVYQGPGEVDGSSRLMLAKELPLSDEVINACDLPPRSPYLDQSARVSWRKSLIYHGGFGAIYRTIRSIPPCVWVVNEHNEEIHVVVSKYRPSRMLTDGGANVSATGVALDFSCASFSSPACRKVLPPRAEGEEASIAVFPLWTRKEGFGVISIFKGPKKEIFIENDRIPLGATAFFRNKPDLRIIEYERKEVSSKLSA</sequence>
<keyword evidence="2" id="KW-0053">Apoptosis</keyword>
<keyword evidence="3" id="KW-0378">Hydrolase</keyword>
<dbReference type="InterPro" id="IPR029030">
    <property type="entry name" value="Caspase-like_dom_sf"/>
</dbReference>
<evidence type="ECO:0000256" key="4">
    <source>
        <dbReference type="ARBA" id="ARBA00023145"/>
    </source>
</evidence>
<organism evidence="6 7">
    <name type="scientific">Glomerella acutata</name>
    <name type="common">Colletotrichum acutatum</name>
    <dbReference type="NCBI Taxonomy" id="27357"/>
    <lineage>
        <taxon>Eukaryota</taxon>
        <taxon>Fungi</taxon>
        <taxon>Dikarya</taxon>
        <taxon>Ascomycota</taxon>
        <taxon>Pezizomycotina</taxon>
        <taxon>Sordariomycetes</taxon>
        <taxon>Hypocreomycetidae</taxon>
        <taxon>Glomerellales</taxon>
        <taxon>Glomerellaceae</taxon>
        <taxon>Colletotrichum</taxon>
        <taxon>Colletotrichum acutatum species complex</taxon>
    </lineage>
</organism>